<evidence type="ECO:0000313" key="2">
    <source>
        <dbReference type="Proteomes" id="UP000076858"/>
    </source>
</evidence>
<sequence>MKTSRAASVRHTQKLLLWVLFRCMLYSCWRLIDYFWNQTHKSILSNEIKGIGFTRKLTLFFNLVKREVIKRLTNIALALNKVLIFLYL</sequence>
<proteinExistence type="predicted"/>
<dbReference type="AlphaFoldDB" id="A0A164H0Y7"/>
<name>A0A164H0Y7_9CRUS</name>
<keyword evidence="2" id="KW-1185">Reference proteome</keyword>
<organism evidence="1 2">
    <name type="scientific">Daphnia magna</name>
    <dbReference type="NCBI Taxonomy" id="35525"/>
    <lineage>
        <taxon>Eukaryota</taxon>
        <taxon>Metazoa</taxon>
        <taxon>Ecdysozoa</taxon>
        <taxon>Arthropoda</taxon>
        <taxon>Crustacea</taxon>
        <taxon>Branchiopoda</taxon>
        <taxon>Diplostraca</taxon>
        <taxon>Cladocera</taxon>
        <taxon>Anomopoda</taxon>
        <taxon>Daphniidae</taxon>
        <taxon>Daphnia</taxon>
    </lineage>
</organism>
<dbReference type="Proteomes" id="UP000076858">
    <property type="component" value="Unassembled WGS sequence"/>
</dbReference>
<accession>A0A164H0Y7</accession>
<gene>
    <name evidence="1" type="ORF">APZ42_004483</name>
</gene>
<reference evidence="1 2" key="1">
    <citation type="submission" date="2016-03" db="EMBL/GenBank/DDBJ databases">
        <title>EvidentialGene: Evidence-directed Construction of Genes on Genomes.</title>
        <authorList>
            <person name="Gilbert D.G."/>
            <person name="Choi J.-H."/>
            <person name="Mockaitis K."/>
            <person name="Colbourne J."/>
            <person name="Pfrender M."/>
        </authorList>
    </citation>
    <scope>NUCLEOTIDE SEQUENCE [LARGE SCALE GENOMIC DNA]</scope>
    <source>
        <strain evidence="1 2">Xinb3</strain>
        <tissue evidence="1">Complete organism</tissue>
    </source>
</reference>
<comment type="caution">
    <text evidence="1">The sequence shown here is derived from an EMBL/GenBank/DDBJ whole genome shotgun (WGS) entry which is preliminary data.</text>
</comment>
<evidence type="ECO:0000313" key="1">
    <source>
        <dbReference type="EMBL" id="KZR99585.1"/>
    </source>
</evidence>
<protein>
    <submittedName>
        <fullName evidence="1">Uncharacterized protein</fullName>
    </submittedName>
</protein>
<dbReference type="EMBL" id="LRGB01013224">
    <property type="protein sequence ID" value="KZR99585.1"/>
    <property type="molecule type" value="Genomic_DNA"/>
</dbReference>
<feature type="non-terminal residue" evidence="1">
    <location>
        <position position="88"/>
    </location>
</feature>